<dbReference type="InterPro" id="IPR039425">
    <property type="entry name" value="RNA_pol_sigma-70-like"/>
</dbReference>
<dbReference type="PANTHER" id="PTHR43133:SF8">
    <property type="entry name" value="RNA POLYMERASE SIGMA FACTOR HI_1459-RELATED"/>
    <property type="match status" value="1"/>
</dbReference>
<evidence type="ECO:0000313" key="9">
    <source>
        <dbReference type="Proteomes" id="UP000614216"/>
    </source>
</evidence>
<keyword evidence="2" id="KW-0805">Transcription regulation</keyword>
<dbReference type="EMBL" id="JAEUGD010000058">
    <property type="protein sequence ID" value="MBL6448144.1"/>
    <property type="molecule type" value="Genomic_DNA"/>
</dbReference>
<dbReference type="NCBIfam" id="TIGR02937">
    <property type="entry name" value="sigma70-ECF"/>
    <property type="match status" value="1"/>
</dbReference>
<comment type="similarity">
    <text evidence="1">Belongs to the sigma-70 factor family. ECF subfamily.</text>
</comment>
<dbReference type="Pfam" id="PF08281">
    <property type="entry name" value="Sigma70_r4_2"/>
    <property type="match status" value="1"/>
</dbReference>
<dbReference type="InterPro" id="IPR014284">
    <property type="entry name" value="RNA_pol_sigma-70_dom"/>
</dbReference>
<dbReference type="InterPro" id="IPR013249">
    <property type="entry name" value="RNA_pol_sigma70_r4_t2"/>
</dbReference>
<dbReference type="InterPro" id="IPR007627">
    <property type="entry name" value="RNA_pol_sigma70_r2"/>
</dbReference>
<evidence type="ECO:0000259" key="6">
    <source>
        <dbReference type="Pfam" id="PF04542"/>
    </source>
</evidence>
<keyword evidence="5" id="KW-0804">Transcription</keyword>
<keyword evidence="4" id="KW-0238">DNA-binding</keyword>
<dbReference type="SUPFAM" id="SSF88946">
    <property type="entry name" value="Sigma2 domain of RNA polymerase sigma factors"/>
    <property type="match status" value="1"/>
</dbReference>
<accession>A0A937KD66</accession>
<comment type="caution">
    <text evidence="8">The sequence shown here is derived from an EMBL/GenBank/DDBJ whole genome shotgun (WGS) entry which is preliminary data.</text>
</comment>
<dbReference type="GO" id="GO:0016987">
    <property type="term" value="F:sigma factor activity"/>
    <property type="evidence" value="ECO:0007669"/>
    <property type="project" value="UniProtKB-KW"/>
</dbReference>
<evidence type="ECO:0000256" key="4">
    <source>
        <dbReference type="ARBA" id="ARBA00023125"/>
    </source>
</evidence>
<evidence type="ECO:0000256" key="3">
    <source>
        <dbReference type="ARBA" id="ARBA00023082"/>
    </source>
</evidence>
<dbReference type="Gene3D" id="1.10.1740.10">
    <property type="match status" value="1"/>
</dbReference>
<dbReference type="InterPro" id="IPR013324">
    <property type="entry name" value="RNA_pol_sigma_r3/r4-like"/>
</dbReference>
<dbReference type="InterPro" id="IPR036388">
    <property type="entry name" value="WH-like_DNA-bd_sf"/>
</dbReference>
<proteinExistence type="inferred from homology"/>
<dbReference type="SUPFAM" id="SSF88659">
    <property type="entry name" value="Sigma3 and sigma4 domains of RNA polymerase sigma factors"/>
    <property type="match status" value="1"/>
</dbReference>
<name>A0A937KD66_9BACT</name>
<sequence>MDSISDNALMLKVKDGDLDKLGLLFERYRKILFGFFYNMNHDPGLSEDLVQNVFMRILKYRGGFKGDGEFKVWMFHIARNVGHDHYRKNKDRETDEIDNWKDKLGDDQMNREGEIEKGEDLHLLRRVLGRLDKEKMEVLTLSKLEGMKYKNIGDILDCSEGAVKVKVFRALQALKREYMHLKERV</sequence>
<dbReference type="InterPro" id="IPR013325">
    <property type="entry name" value="RNA_pol_sigma_r2"/>
</dbReference>
<evidence type="ECO:0000313" key="8">
    <source>
        <dbReference type="EMBL" id="MBL6448144.1"/>
    </source>
</evidence>
<dbReference type="RefSeq" id="WP_202857676.1">
    <property type="nucleotide sequence ID" value="NZ_JAEUGD010000058.1"/>
</dbReference>
<organism evidence="8 9">
    <name type="scientific">Fulvivirga marina</name>
    <dbReference type="NCBI Taxonomy" id="2494733"/>
    <lineage>
        <taxon>Bacteria</taxon>
        <taxon>Pseudomonadati</taxon>
        <taxon>Bacteroidota</taxon>
        <taxon>Cytophagia</taxon>
        <taxon>Cytophagales</taxon>
        <taxon>Fulvivirgaceae</taxon>
        <taxon>Fulvivirga</taxon>
    </lineage>
</organism>
<dbReference type="PANTHER" id="PTHR43133">
    <property type="entry name" value="RNA POLYMERASE ECF-TYPE SIGMA FACTO"/>
    <property type="match status" value="1"/>
</dbReference>
<dbReference type="CDD" id="cd06171">
    <property type="entry name" value="Sigma70_r4"/>
    <property type="match status" value="1"/>
</dbReference>
<dbReference type="GO" id="GO:0006352">
    <property type="term" value="P:DNA-templated transcription initiation"/>
    <property type="evidence" value="ECO:0007669"/>
    <property type="project" value="InterPro"/>
</dbReference>
<evidence type="ECO:0000256" key="5">
    <source>
        <dbReference type="ARBA" id="ARBA00023163"/>
    </source>
</evidence>
<evidence type="ECO:0000259" key="7">
    <source>
        <dbReference type="Pfam" id="PF08281"/>
    </source>
</evidence>
<dbReference type="Pfam" id="PF04542">
    <property type="entry name" value="Sigma70_r2"/>
    <property type="match status" value="1"/>
</dbReference>
<evidence type="ECO:0000256" key="2">
    <source>
        <dbReference type="ARBA" id="ARBA00023015"/>
    </source>
</evidence>
<dbReference type="Gene3D" id="1.10.10.10">
    <property type="entry name" value="Winged helix-like DNA-binding domain superfamily/Winged helix DNA-binding domain"/>
    <property type="match status" value="1"/>
</dbReference>
<keyword evidence="9" id="KW-1185">Reference proteome</keyword>
<keyword evidence="3" id="KW-0731">Sigma factor</keyword>
<feature type="domain" description="RNA polymerase sigma-70 region 2" evidence="6">
    <location>
        <begin position="24"/>
        <end position="90"/>
    </location>
</feature>
<dbReference type="Proteomes" id="UP000614216">
    <property type="component" value="Unassembled WGS sequence"/>
</dbReference>
<gene>
    <name evidence="8" type="ORF">JMN32_17630</name>
</gene>
<protein>
    <submittedName>
        <fullName evidence="8">RNA polymerase sigma factor</fullName>
    </submittedName>
</protein>
<feature type="domain" description="RNA polymerase sigma factor 70 region 4 type 2" evidence="7">
    <location>
        <begin position="123"/>
        <end position="174"/>
    </location>
</feature>
<evidence type="ECO:0000256" key="1">
    <source>
        <dbReference type="ARBA" id="ARBA00010641"/>
    </source>
</evidence>
<reference evidence="8" key="1">
    <citation type="submission" date="2021-01" db="EMBL/GenBank/DDBJ databases">
        <title>Fulvivirga kasyanovii gen. nov., sp nov., a novel member of the phylum Bacteroidetes isolated from seawater in a mussel farm.</title>
        <authorList>
            <person name="Zhao L.-H."/>
            <person name="Wang Z.-J."/>
        </authorList>
    </citation>
    <scope>NUCLEOTIDE SEQUENCE</scope>
    <source>
        <strain evidence="8">29W222</strain>
    </source>
</reference>
<dbReference type="AlphaFoldDB" id="A0A937KD66"/>
<dbReference type="GO" id="GO:0003677">
    <property type="term" value="F:DNA binding"/>
    <property type="evidence" value="ECO:0007669"/>
    <property type="project" value="UniProtKB-KW"/>
</dbReference>